<dbReference type="SMART" id="SM00248">
    <property type="entry name" value="ANK"/>
    <property type="match status" value="4"/>
</dbReference>
<keyword evidence="5" id="KW-1185">Reference proteome</keyword>
<reference evidence="4 5" key="1">
    <citation type="submission" date="2008-07" db="EMBL/GenBank/DDBJ databases">
        <authorList>
            <person name="El-Sayed N."/>
            <person name="Caler E."/>
            <person name="Inman J."/>
            <person name="Amedeo P."/>
            <person name="Hass B."/>
            <person name="Wortman J."/>
        </authorList>
    </citation>
    <scope>NUCLEOTIDE SEQUENCE [LARGE SCALE GENOMIC DNA]</scope>
    <source>
        <strain evidence="5">ATCC 50983 / TXsc</strain>
    </source>
</reference>
<dbReference type="SUPFAM" id="SSF48403">
    <property type="entry name" value="Ankyrin repeat"/>
    <property type="match status" value="1"/>
</dbReference>
<dbReference type="InParanoid" id="C5KXF7"/>
<dbReference type="Pfam" id="PF12796">
    <property type="entry name" value="Ank_2"/>
    <property type="match status" value="1"/>
</dbReference>
<name>C5KXF7_PERM5</name>
<dbReference type="InterPro" id="IPR002110">
    <property type="entry name" value="Ankyrin_rpt"/>
</dbReference>
<dbReference type="PROSITE" id="PS50297">
    <property type="entry name" value="ANK_REP_REGION"/>
    <property type="match status" value="3"/>
</dbReference>
<dbReference type="RefSeq" id="XP_002778886.1">
    <property type="nucleotide sequence ID" value="XM_002778840.1"/>
</dbReference>
<feature type="repeat" description="ANK" evidence="1">
    <location>
        <begin position="74"/>
        <end position="106"/>
    </location>
</feature>
<dbReference type="AlphaFoldDB" id="C5KXF7"/>
<evidence type="ECO:0000256" key="3">
    <source>
        <dbReference type="SAM" id="MobiDB-lite"/>
    </source>
</evidence>
<dbReference type="Gene3D" id="1.25.40.20">
    <property type="entry name" value="Ankyrin repeat-containing domain"/>
    <property type="match status" value="2"/>
</dbReference>
<gene>
    <name evidence="4" type="ORF">Pmar_PMAR000715</name>
</gene>
<feature type="repeat" description="ANK" evidence="1">
    <location>
        <begin position="107"/>
        <end position="139"/>
    </location>
</feature>
<sequence length="356" mass="38823">MMSDPTSDELDRLLQAARKGDYAAVVECLETVDCRAAANQYGLTPLHAAVSGGNEKVIRLLVERKAEIDKPDRSGFTPLYVALSRNRPTCVELLLQLGASVGFSNQDGATAMHVAAALGREEIAKMLIHSGADVNAKNNVGNTPAMAAVMAGRSKVLELLLETGKSMVASRMSHYHSSFQSGQSLLDLAGANRSLPSALLSQLREVMSSDSRRPAGATAERKPSLGTQTESPLQTIGVSVQTREGAMEDATGPSPYLEQLAEHRRRIRKLERKLASAQDEVVRLRRVLERQGTSERDGVVCRRPAEVVEVPEAMPAMLSEYRLRIVNDIERRLEKMQAAGKILSATRLSRRYHGPM</sequence>
<dbReference type="PANTHER" id="PTHR22677">
    <property type="entry name" value="ANKYRIN REPEAT DOMAIN-CONTAINING PROTEIN 60"/>
    <property type="match status" value="1"/>
</dbReference>
<proteinExistence type="predicted"/>
<dbReference type="InterPro" id="IPR039323">
    <property type="entry name" value="ANKRD_45/46/60"/>
</dbReference>
<keyword evidence="1" id="KW-0040">ANK repeat</keyword>
<organism evidence="5">
    <name type="scientific">Perkinsus marinus (strain ATCC 50983 / TXsc)</name>
    <dbReference type="NCBI Taxonomy" id="423536"/>
    <lineage>
        <taxon>Eukaryota</taxon>
        <taxon>Sar</taxon>
        <taxon>Alveolata</taxon>
        <taxon>Perkinsozoa</taxon>
        <taxon>Perkinsea</taxon>
        <taxon>Perkinsida</taxon>
        <taxon>Perkinsidae</taxon>
        <taxon>Perkinsus</taxon>
    </lineage>
</organism>
<dbReference type="PRINTS" id="PR01415">
    <property type="entry name" value="ANKYRIN"/>
</dbReference>
<dbReference type="OrthoDB" id="194358at2759"/>
<dbReference type="EMBL" id="GG677256">
    <property type="protein sequence ID" value="EER10681.1"/>
    <property type="molecule type" value="Genomic_DNA"/>
</dbReference>
<dbReference type="PROSITE" id="PS50088">
    <property type="entry name" value="ANK_REPEAT"/>
    <property type="match status" value="4"/>
</dbReference>
<dbReference type="PANTHER" id="PTHR22677:SF4">
    <property type="entry name" value="USHER SYNDROME TYPE-1G PROTEIN-LIKE PROTEIN"/>
    <property type="match status" value="1"/>
</dbReference>
<dbReference type="Proteomes" id="UP000007800">
    <property type="component" value="Unassembled WGS sequence"/>
</dbReference>
<keyword evidence="2" id="KW-0175">Coiled coil</keyword>
<feature type="repeat" description="ANK" evidence="1">
    <location>
        <begin position="140"/>
        <end position="172"/>
    </location>
</feature>
<evidence type="ECO:0000313" key="5">
    <source>
        <dbReference type="Proteomes" id="UP000007800"/>
    </source>
</evidence>
<feature type="coiled-coil region" evidence="2">
    <location>
        <begin position="260"/>
        <end position="287"/>
    </location>
</feature>
<feature type="region of interest" description="Disordered" evidence="3">
    <location>
        <begin position="205"/>
        <end position="235"/>
    </location>
</feature>
<evidence type="ECO:0000313" key="4">
    <source>
        <dbReference type="EMBL" id="EER10681.1"/>
    </source>
</evidence>
<accession>C5KXF7</accession>
<feature type="compositionally biased region" description="Polar residues" evidence="3">
    <location>
        <begin position="225"/>
        <end position="235"/>
    </location>
</feature>
<dbReference type="Pfam" id="PF13637">
    <property type="entry name" value="Ank_4"/>
    <property type="match status" value="1"/>
</dbReference>
<feature type="repeat" description="ANK" evidence="1">
    <location>
        <begin position="41"/>
        <end position="73"/>
    </location>
</feature>
<dbReference type="InterPro" id="IPR036770">
    <property type="entry name" value="Ankyrin_rpt-contain_sf"/>
</dbReference>
<protein>
    <submittedName>
        <fullName evidence="4">Ankyrin repeat domain-containing protein, putative</fullName>
    </submittedName>
</protein>
<evidence type="ECO:0000256" key="2">
    <source>
        <dbReference type="SAM" id="Coils"/>
    </source>
</evidence>
<dbReference type="GeneID" id="9038916"/>
<evidence type="ECO:0000256" key="1">
    <source>
        <dbReference type="PROSITE-ProRule" id="PRU00023"/>
    </source>
</evidence>